<sequence>MQRNPDSRRRRLSLCLAACSLVGMVGALAPATAEAQPAAWPNRPIEMIVAYAPGGGTDLIARLLARHLEKELGATIVVQNKPGAGGAIGFAELARATPDGYTIGFINTPNLLTIPIERKTTFTWKSYDLIGNLVDDPGAFTVNQASNIDSLATLVKYARANPGAVTVGTTGVGSDDHLAMLLFEKASGVKMTHVGYKGAGEVRGALAGQQITIGAINVGEALAYQKGGTPLKFLGQMGLSRAVLAPNVSTFREQGYNIELASLRGLAAPKGLPEPVKKKLVDAMAKVAADPQFKQQADAMFAPLRYLSPAAYAAELERGEASFRQLWKEMPWQEK</sequence>
<feature type="chain" id="PRO_5029813320" evidence="2">
    <location>
        <begin position="36"/>
        <end position="335"/>
    </location>
</feature>
<dbReference type="InterPro" id="IPR005064">
    <property type="entry name" value="BUG"/>
</dbReference>
<comment type="similarity">
    <text evidence="1">Belongs to the UPF0065 (bug) family.</text>
</comment>
<dbReference type="PROSITE" id="PS51318">
    <property type="entry name" value="TAT"/>
    <property type="match status" value="1"/>
</dbReference>
<keyword evidence="2" id="KW-0732">Signal</keyword>
<dbReference type="CDD" id="cd07012">
    <property type="entry name" value="PBP2_Bug_TTT"/>
    <property type="match status" value="1"/>
</dbReference>
<evidence type="ECO:0000313" key="4">
    <source>
        <dbReference type="Proteomes" id="UP000397656"/>
    </source>
</evidence>
<organism evidence="3 4">
    <name type="scientific">Cupriavidus basilensis</name>
    <dbReference type="NCBI Taxonomy" id="68895"/>
    <lineage>
        <taxon>Bacteria</taxon>
        <taxon>Pseudomonadati</taxon>
        <taxon>Pseudomonadota</taxon>
        <taxon>Betaproteobacteria</taxon>
        <taxon>Burkholderiales</taxon>
        <taxon>Burkholderiaceae</taxon>
        <taxon>Cupriavidus</taxon>
    </lineage>
</organism>
<feature type="signal peptide" evidence="2">
    <location>
        <begin position="1"/>
        <end position="35"/>
    </location>
</feature>
<evidence type="ECO:0000313" key="3">
    <source>
        <dbReference type="EMBL" id="QOT80401.1"/>
    </source>
</evidence>
<dbReference type="SUPFAM" id="SSF53850">
    <property type="entry name" value="Periplasmic binding protein-like II"/>
    <property type="match status" value="1"/>
</dbReference>
<dbReference type="AlphaFoldDB" id="A0A7M2H5S2"/>
<dbReference type="PANTHER" id="PTHR42928">
    <property type="entry name" value="TRICARBOXYLATE-BINDING PROTEIN"/>
    <property type="match status" value="1"/>
</dbReference>
<name>A0A7M2H5S2_9BURK</name>
<gene>
    <name evidence="3" type="ORF">F7R26_023425</name>
</gene>
<dbReference type="PIRSF" id="PIRSF017082">
    <property type="entry name" value="YflP"/>
    <property type="match status" value="1"/>
</dbReference>
<dbReference type="GeneID" id="98403888"/>
<dbReference type="RefSeq" id="WP_170302031.1">
    <property type="nucleotide sequence ID" value="NZ_CP062804.1"/>
</dbReference>
<protein>
    <submittedName>
        <fullName evidence="3">Tripartite tricarboxylate transporter substrate binding protein</fullName>
    </submittedName>
</protein>
<reference evidence="3 4" key="1">
    <citation type="submission" date="2020-10" db="EMBL/GenBank/DDBJ databases">
        <title>Complete genome sequence of Cupriavidus basilensis CCUG 49340T.</title>
        <authorList>
            <person name="Salva-Serra F."/>
            <person name="Donoso R.A."/>
            <person name="Cho K.H."/>
            <person name="Yoo J.A."/>
            <person name="Lee K."/>
            <person name="Yoon S.-H."/>
            <person name="Perez-Pantoja D."/>
            <person name="Moore E.R.B."/>
        </authorList>
    </citation>
    <scope>NUCLEOTIDE SEQUENCE [LARGE SCALE GENOMIC DNA]</scope>
    <source>
        <strain evidence="4">CCUG 49340</strain>
    </source>
</reference>
<dbReference type="PANTHER" id="PTHR42928:SF5">
    <property type="entry name" value="BLR1237 PROTEIN"/>
    <property type="match status" value="1"/>
</dbReference>
<evidence type="ECO:0000256" key="2">
    <source>
        <dbReference type="SAM" id="SignalP"/>
    </source>
</evidence>
<dbReference type="Gene3D" id="3.40.190.10">
    <property type="entry name" value="Periplasmic binding protein-like II"/>
    <property type="match status" value="1"/>
</dbReference>
<dbReference type="InterPro" id="IPR042100">
    <property type="entry name" value="Bug_dom1"/>
</dbReference>
<dbReference type="InterPro" id="IPR006311">
    <property type="entry name" value="TAT_signal"/>
</dbReference>
<dbReference type="EMBL" id="CP062804">
    <property type="protein sequence ID" value="QOT80401.1"/>
    <property type="molecule type" value="Genomic_DNA"/>
</dbReference>
<dbReference type="Gene3D" id="3.40.190.150">
    <property type="entry name" value="Bordetella uptake gene, domain 1"/>
    <property type="match status" value="1"/>
</dbReference>
<dbReference type="Proteomes" id="UP000397656">
    <property type="component" value="Chromosome 2"/>
</dbReference>
<proteinExistence type="inferred from homology"/>
<evidence type="ECO:0000256" key="1">
    <source>
        <dbReference type="ARBA" id="ARBA00006987"/>
    </source>
</evidence>
<accession>A0A7M2H5S2</accession>
<dbReference type="Pfam" id="PF03401">
    <property type="entry name" value="TctC"/>
    <property type="match status" value="1"/>
</dbReference>